<dbReference type="PANTHER" id="PTHR10131:SF94">
    <property type="entry name" value="TNF RECEPTOR-ASSOCIATED FACTOR 4"/>
    <property type="match status" value="1"/>
</dbReference>
<name>A0ABN8NYT9_9CNID</name>
<evidence type="ECO:0000259" key="11">
    <source>
        <dbReference type="PROSITE" id="PS50145"/>
    </source>
</evidence>
<feature type="coiled-coil region" evidence="8">
    <location>
        <begin position="245"/>
        <end position="272"/>
    </location>
</feature>
<feature type="domain" description="TRAF-type" evidence="11">
    <location>
        <begin position="170"/>
        <end position="227"/>
    </location>
</feature>
<proteinExistence type="predicted"/>
<feature type="zinc finger region" description="TRAF-type" evidence="7">
    <location>
        <begin position="170"/>
        <end position="227"/>
    </location>
</feature>
<dbReference type="InterPro" id="IPR008974">
    <property type="entry name" value="TRAF-like"/>
</dbReference>
<sequence length="436" mass="49940">MAEAREVASLGGYDDEFVNSVDEDLHCSICHLPLKEAVQTGKCGHRFCKQCLDEHFRRLELKREPLNCPVDRNILIRDTDIFPDKATEGKIRSFVIKCPGDGCLWTGELRSKTDHLTSCWLKMVACTNKNCSETMTRNNLQKHVTTACPWKILRCTHCSESHPECKTEGHHAECKKFPLNCSQNCGAVIPREEISAHIERDCPLTIISCPYFDHMGCEAKIQRREVESHLQAAMRLHLDLACVKLGDTQKKLEETTRKLQKLENSFNVIEKDIHCSEEIDTFTWRIDGFSEVLRKAKSGEKTCIDSSPFYRCGYKCKLSLDPNGDGALKNTHLSVYLTIMKGKYDAILTWPFQKKVTFTVIDQQEKAKDRKNIVNSFIAESKRENFKRPVKEENIGWGLAKFVSHEELQKRRYIVDGTIFIQLRITSSVVTVFLNS</sequence>
<dbReference type="PROSITE" id="PS50145">
    <property type="entry name" value="ZF_TRAF"/>
    <property type="match status" value="2"/>
</dbReference>
<dbReference type="Pfam" id="PF22486">
    <property type="entry name" value="MATH_2"/>
    <property type="match status" value="1"/>
</dbReference>
<dbReference type="PIRSF" id="PIRSF015614">
    <property type="entry name" value="TRAF"/>
    <property type="match status" value="1"/>
</dbReference>
<protein>
    <recommendedName>
        <fullName evidence="14">TNF receptor-associated factor 4</fullName>
    </recommendedName>
</protein>
<keyword evidence="6 7" id="KW-0862">Zinc</keyword>
<feature type="domain" description="RING-type" evidence="9">
    <location>
        <begin position="27"/>
        <end position="72"/>
    </location>
</feature>
<accession>A0ABN8NYT9</accession>
<evidence type="ECO:0000256" key="8">
    <source>
        <dbReference type="SAM" id="Coils"/>
    </source>
</evidence>
<dbReference type="Pfam" id="PF02176">
    <property type="entry name" value="zf-TRAF"/>
    <property type="match status" value="1"/>
</dbReference>
<keyword evidence="3 7" id="KW-0479">Metal-binding</keyword>
<dbReference type="InterPro" id="IPR018957">
    <property type="entry name" value="Znf_C3HC4_RING-type"/>
</dbReference>
<dbReference type="InterPro" id="IPR017907">
    <property type="entry name" value="Znf_RING_CS"/>
</dbReference>
<evidence type="ECO:0000256" key="6">
    <source>
        <dbReference type="ARBA" id="ARBA00022833"/>
    </source>
</evidence>
<dbReference type="SMART" id="SM00061">
    <property type="entry name" value="MATH"/>
    <property type="match status" value="1"/>
</dbReference>
<evidence type="ECO:0000256" key="4">
    <source>
        <dbReference type="ARBA" id="ARBA00022737"/>
    </source>
</evidence>
<dbReference type="PROSITE" id="PS50089">
    <property type="entry name" value="ZF_RING_2"/>
    <property type="match status" value="1"/>
</dbReference>
<dbReference type="Gene3D" id="2.60.210.10">
    <property type="entry name" value="Apoptosis, Tumor Necrosis Factor Receptor Associated Protein 2, Chain A"/>
    <property type="match status" value="1"/>
</dbReference>
<feature type="zinc finger region" description="TRAF-type" evidence="7">
    <location>
        <begin position="115"/>
        <end position="168"/>
    </location>
</feature>
<organism evidence="12 13">
    <name type="scientific">Porites lobata</name>
    <dbReference type="NCBI Taxonomy" id="104759"/>
    <lineage>
        <taxon>Eukaryota</taxon>
        <taxon>Metazoa</taxon>
        <taxon>Cnidaria</taxon>
        <taxon>Anthozoa</taxon>
        <taxon>Hexacorallia</taxon>
        <taxon>Scleractinia</taxon>
        <taxon>Fungiina</taxon>
        <taxon>Poritidae</taxon>
        <taxon>Porites</taxon>
    </lineage>
</organism>
<dbReference type="PROSITE" id="PS00518">
    <property type="entry name" value="ZF_RING_1"/>
    <property type="match status" value="1"/>
</dbReference>
<dbReference type="Pfam" id="PF00097">
    <property type="entry name" value="zf-C3HC4"/>
    <property type="match status" value="1"/>
</dbReference>
<keyword evidence="8" id="KW-0175">Coiled coil</keyword>
<evidence type="ECO:0000256" key="1">
    <source>
        <dbReference type="ARBA" id="ARBA00004496"/>
    </source>
</evidence>
<evidence type="ECO:0008006" key="14">
    <source>
        <dbReference type="Google" id="ProtNLM"/>
    </source>
</evidence>
<dbReference type="Proteomes" id="UP001159405">
    <property type="component" value="Unassembled WGS sequence"/>
</dbReference>
<comment type="caution">
    <text evidence="12">The sequence shown here is derived from an EMBL/GenBank/DDBJ whole genome shotgun (WGS) entry which is preliminary data.</text>
</comment>
<dbReference type="PANTHER" id="PTHR10131">
    <property type="entry name" value="TNF RECEPTOR ASSOCIATED FACTOR"/>
    <property type="match status" value="1"/>
</dbReference>
<dbReference type="SUPFAM" id="SSF49599">
    <property type="entry name" value="TRAF domain-like"/>
    <property type="match status" value="3"/>
</dbReference>
<evidence type="ECO:0000256" key="3">
    <source>
        <dbReference type="ARBA" id="ARBA00022723"/>
    </source>
</evidence>
<dbReference type="SUPFAM" id="SSF57850">
    <property type="entry name" value="RING/U-box"/>
    <property type="match status" value="1"/>
</dbReference>
<feature type="domain" description="MATH" evidence="10">
    <location>
        <begin position="279"/>
        <end position="425"/>
    </location>
</feature>
<evidence type="ECO:0000256" key="5">
    <source>
        <dbReference type="ARBA" id="ARBA00022771"/>
    </source>
</evidence>
<dbReference type="PROSITE" id="PS50144">
    <property type="entry name" value="MATH"/>
    <property type="match status" value="1"/>
</dbReference>
<dbReference type="Gene3D" id="3.30.40.10">
    <property type="entry name" value="Zinc/RING finger domain, C3HC4 (zinc finger)"/>
    <property type="match status" value="3"/>
</dbReference>
<dbReference type="EMBL" id="CALNXK010000037">
    <property type="protein sequence ID" value="CAH3122552.1"/>
    <property type="molecule type" value="Genomic_DNA"/>
</dbReference>
<evidence type="ECO:0000256" key="7">
    <source>
        <dbReference type="PROSITE-ProRule" id="PRU00207"/>
    </source>
</evidence>
<keyword evidence="4" id="KW-0677">Repeat</keyword>
<evidence type="ECO:0000256" key="2">
    <source>
        <dbReference type="ARBA" id="ARBA00022490"/>
    </source>
</evidence>
<evidence type="ECO:0000313" key="13">
    <source>
        <dbReference type="Proteomes" id="UP001159405"/>
    </source>
</evidence>
<keyword evidence="2" id="KW-0963">Cytoplasm</keyword>
<dbReference type="SMART" id="SM00184">
    <property type="entry name" value="RING"/>
    <property type="match status" value="1"/>
</dbReference>
<evidence type="ECO:0000259" key="10">
    <source>
        <dbReference type="PROSITE" id="PS50144"/>
    </source>
</evidence>
<comment type="subcellular location">
    <subcellularLocation>
        <location evidence="1">Cytoplasm</location>
    </subcellularLocation>
</comment>
<dbReference type="CDD" id="cd00270">
    <property type="entry name" value="MATH_TRAF_C"/>
    <property type="match status" value="1"/>
</dbReference>
<dbReference type="InterPro" id="IPR013083">
    <property type="entry name" value="Znf_RING/FYVE/PHD"/>
</dbReference>
<dbReference type="InterPro" id="IPR001841">
    <property type="entry name" value="Znf_RING"/>
</dbReference>
<dbReference type="InterPro" id="IPR001293">
    <property type="entry name" value="Znf_TRAF"/>
</dbReference>
<feature type="domain" description="TRAF-type" evidence="11">
    <location>
        <begin position="115"/>
        <end position="168"/>
    </location>
</feature>
<keyword evidence="13" id="KW-1185">Reference proteome</keyword>
<evidence type="ECO:0000313" key="12">
    <source>
        <dbReference type="EMBL" id="CAH3122552.1"/>
    </source>
</evidence>
<gene>
    <name evidence="12" type="ORF">PLOB_00029439</name>
</gene>
<keyword evidence="5 7" id="KW-0863">Zinc-finger</keyword>
<evidence type="ECO:0000259" key="9">
    <source>
        <dbReference type="PROSITE" id="PS50089"/>
    </source>
</evidence>
<dbReference type="InterPro" id="IPR002083">
    <property type="entry name" value="MATH/TRAF_dom"/>
</dbReference>
<reference evidence="12 13" key="1">
    <citation type="submission" date="2022-05" db="EMBL/GenBank/DDBJ databases">
        <authorList>
            <consortium name="Genoscope - CEA"/>
            <person name="William W."/>
        </authorList>
    </citation>
    <scope>NUCLEOTIDE SEQUENCE [LARGE SCALE GENOMIC DNA]</scope>
</reference>
<dbReference type="InterPro" id="IPR012227">
    <property type="entry name" value="TNF_rcpt-assoc_TRAF_met"/>
</dbReference>